<sequence>MSKFDDLLSIPTSQKKRALRSILRDMRDRAGLTQKEAADRVAWGISKLTRIENGIVSVTPGDVRHLLLDYGASEDDRAALIELARQARQRDTFSGYRGDTRRAAMHDLLDYEKVARSIRTYEPFLIPGLLQTKAYAMALLRGWGVSDDEAQHVWDVRAARQRMLRETKEPIRIDIVIREAALVTRVGTDQIMLDQLAALQERADPADSHHDVRIHILRADAGHPRGADRSLMILELRNKWLGDVVFLEDAGGATINSNDSEEEFRRYTTIFAEIRKRSTEGLSGTDETGRFVEQIDEIRGRFRPERVAS</sequence>
<dbReference type="AlphaFoldDB" id="A0A9X1NJ43"/>
<keyword evidence="3" id="KW-1185">Reference proteome</keyword>
<protein>
    <submittedName>
        <fullName evidence="2">Helix-turn-helix domain-containing protein</fullName>
    </submittedName>
</protein>
<dbReference type="Pfam" id="PF19054">
    <property type="entry name" value="DUF5753"/>
    <property type="match status" value="1"/>
</dbReference>
<dbReference type="GO" id="GO:0003677">
    <property type="term" value="F:DNA binding"/>
    <property type="evidence" value="ECO:0007669"/>
    <property type="project" value="InterPro"/>
</dbReference>
<comment type="caution">
    <text evidence="2">The sequence shown here is derived from an EMBL/GenBank/DDBJ whole genome shotgun (WGS) entry which is preliminary data.</text>
</comment>
<dbReference type="PROSITE" id="PS50943">
    <property type="entry name" value="HTH_CROC1"/>
    <property type="match status" value="1"/>
</dbReference>
<reference evidence="2" key="1">
    <citation type="submission" date="2021-11" db="EMBL/GenBank/DDBJ databases">
        <title>Streptomyces corallinus and Kineosporia corallina sp. nov., two new coral-derived marine actinobacteria.</title>
        <authorList>
            <person name="Buangrab K."/>
            <person name="Sutthacheep M."/>
            <person name="Yeemin T."/>
            <person name="Harunari E."/>
            <person name="Igarashi Y."/>
            <person name="Sripreechasak P."/>
            <person name="Kanchanasin P."/>
            <person name="Tanasupawat S."/>
            <person name="Phongsopitanun W."/>
        </authorList>
    </citation>
    <scope>NUCLEOTIDE SEQUENCE</scope>
    <source>
        <strain evidence="2">JCM 31032</strain>
    </source>
</reference>
<organism evidence="2 3">
    <name type="scientific">Kineosporia babensis</name>
    <dbReference type="NCBI Taxonomy" id="499548"/>
    <lineage>
        <taxon>Bacteria</taxon>
        <taxon>Bacillati</taxon>
        <taxon>Actinomycetota</taxon>
        <taxon>Actinomycetes</taxon>
        <taxon>Kineosporiales</taxon>
        <taxon>Kineosporiaceae</taxon>
        <taxon>Kineosporia</taxon>
    </lineage>
</organism>
<dbReference type="Gene3D" id="1.10.260.40">
    <property type="entry name" value="lambda repressor-like DNA-binding domains"/>
    <property type="match status" value="1"/>
</dbReference>
<evidence type="ECO:0000259" key="1">
    <source>
        <dbReference type="PROSITE" id="PS50943"/>
    </source>
</evidence>
<evidence type="ECO:0000313" key="2">
    <source>
        <dbReference type="EMBL" id="MCD5314043.1"/>
    </source>
</evidence>
<accession>A0A9X1NJ43</accession>
<dbReference type="InterPro" id="IPR043917">
    <property type="entry name" value="DUF5753"/>
</dbReference>
<dbReference type="SUPFAM" id="SSF47413">
    <property type="entry name" value="lambda repressor-like DNA-binding domains"/>
    <property type="match status" value="1"/>
</dbReference>
<dbReference type="SMART" id="SM00530">
    <property type="entry name" value="HTH_XRE"/>
    <property type="match status" value="1"/>
</dbReference>
<dbReference type="Pfam" id="PF13560">
    <property type="entry name" value="HTH_31"/>
    <property type="match status" value="1"/>
</dbReference>
<dbReference type="InterPro" id="IPR010982">
    <property type="entry name" value="Lambda_DNA-bd_dom_sf"/>
</dbReference>
<dbReference type="CDD" id="cd00093">
    <property type="entry name" value="HTH_XRE"/>
    <property type="match status" value="1"/>
</dbReference>
<evidence type="ECO:0000313" key="3">
    <source>
        <dbReference type="Proteomes" id="UP001138997"/>
    </source>
</evidence>
<feature type="domain" description="HTH cro/C1-type" evidence="1">
    <location>
        <begin position="23"/>
        <end position="77"/>
    </location>
</feature>
<dbReference type="RefSeq" id="WP_231446241.1">
    <property type="nucleotide sequence ID" value="NZ_JAJOMB010000014.1"/>
</dbReference>
<proteinExistence type="predicted"/>
<dbReference type="InterPro" id="IPR001387">
    <property type="entry name" value="Cro/C1-type_HTH"/>
</dbReference>
<gene>
    <name evidence="2" type="ORF">LR394_24350</name>
</gene>
<dbReference type="EMBL" id="JAJOMB010000014">
    <property type="protein sequence ID" value="MCD5314043.1"/>
    <property type="molecule type" value="Genomic_DNA"/>
</dbReference>
<dbReference type="Proteomes" id="UP001138997">
    <property type="component" value="Unassembled WGS sequence"/>
</dbReference>
<name>A0A9X1NJ43_9ACTN</name>